<dbReference type="STRING" id="1156985.SAMN04488118_11720"/>
<dbReference type="PANTHER" id="PTHR30461:SF2">
    <property type="entry name" value="SERINE RECOMBINASE PINE-RELATED"/>
    <property type="match status" value="1"/>
</dbReference>
<accession>A0A1G5RH86</accession>
<evidence type="ECO:0000256" key="3">
    <source>
        <dbReference type="ARBA" id="ARBA00023172"/>
    </source>
</evidence>
<feature type="domain" description="Resolvase/invertase-type recombinase catalytic" evidence="4">
    <location>
        <begin position="1"/>
        <end position="76"/>
    </location>
</feature>
<dbReference type="AlphaFoldDB" id="A0A1G5RH86"/>
<keyword evidence="6" id="KW-1185">Reference proteome</keyword>
<proteinExistence type="inferred from homology"/>
<dbReference type="InterPro" id="IPR006119">
    <property type="entry name" value="Resolv_N"/>
</dbReference>
<dbReference type="Proteomes" id="UP000198767">
    <property type="component" value="Unassembled WGS sequence"/>
</dbReference>
<dbReference type="CDD" id="cd03768">
    <property type="entry name" value="SR_ResInv"/>
    <property type="match status" value="1"/>
</dbReference>
<organism evidence="5 6">
    <name type="scientific">Epibacterium ulvae</name>
    <dbReference type="NCBI Taxonomy" id="1156985"/>
    <lineage>
        <taxon>Bacteria</taxon>
        <taxon>Pseudomonadati</taxon>
        <taxon>Pseudomonadota</taxon>
        <taxon>Alphaproteobacteria</taxon>
        <taxon>Rhodobacterales</taxon>
        <taxon>Roseobacteraceae</taxon>
        <taxon>Epibacterium</taxon>
    </lineage>
</organism>
<dbReference type="InterPro" id="IPR009057">
    <property type="entry name" value="Homeodomain-like_sf"/>
</dbReference>
<dbReference type="SUPFAM" id="SSF46689">
    <property type="entry name" value="Homeodomain-like"/>
    <property type="match status" value="1"/>
</dbReference>
<dbReference type="SUPFAM" id="SSF53041">
    <property type="entry name" value="Resolvase-like"/>
    <property type="match status" value="1"/>
</dbReference>
<dbReference type="InterPro" id="IPR050639">
    <property type="entry name" value="SSR_resolvase"/>
</dbReference>
<keyword evidence="3" id="KW-0233">DNA recombination</keyword>
<sequence length="205" mass="22297">MVPAFDRLGRNHRDLLDIAQELEGKGVSLRSLREDIDTTTPLGRMFYSICSIFAQFERDLISDRTKTGLEAAKAAGRLGGRPKAMDADMRNVIEQKLVGTKLSISAIAKEHGISPSTIYNAFPGGRSALTAKRFKVVSDYTAGTERLQVVEDNTTGEFYWRLMGDTPQQDSAPYGPYDTADEAATSLLVMTVAGAAQSSEETNAP</sequence>
<evidence type="ECO:0000313" key="5">
    <source>
        <dbReference type="EMBL" id="SCZ73424.1"/>
    </source>
</evidence>
<dbReference type="Gene3D" id="3.40.50.1390">
    <property type="entry name" value="Resolvase, N-terminal catalytic domain"/>
    <property type="match status" value="1"/>
</dbReference>
<evidence type="ECO:0000313" key="6">
    <source>
        <dbReference type="Proteomes" id="UP000198767"/>
    </source>
</evidence>
<evidence type="ECO:0000256" key="2">
    <source>
        <dbReference type="ARBA" id="ARBA00023125"/>
    </source>
</evidence>
<name>A0A1G5RH86_9RHOB</name>
<gene>
    <name evidence="5" type="ORF">SAMN04488118_11720</name>
</gene>
<evidence type="ECO:0000256" key="1">
    <source>
        <dbReference type="ARBA" id="ARBA00009913"/>
    </source>
</evidence>
<evidence type="ECO:0000259" key="4">
    <source>
        <dbReference type="PROSITE" id="PS51736"/>
    </source>
</evidence>
<dbReference type="GO" id="GO:0000150">
    <property type="term" value="F:DNA strand exchange activity"/>
    <property type="evidence" value="ECO:0007669"/>
    <property type="project" value="InterPro"/>
</dbReference>
<dbReference type="InterPro" id="IPR036162">
    <property type="entry name" value="Resolvase-like_N_sf"/>
</dbReference>
<comment type="similarity">
    <text evidence="1">Belongs to the site-specific recombinase resolvase family.</text>
</comment>
<protein>
    <submittedName>
        <fullName evidence="5">Resolvase, N terminal domain</fullName>
    </submittedName>
</protein>
<dbReference type="PANTHER" id="PTHR30461">
    <property type="entry name" value="DNA-INVERTASE FROM LAMBDOID PROPHAGE"/>
    <property type="match status" value="1"/>
</dbReference>
<dbReference type="GO" id="GO:0003677">
    <property type="term" value="F:DNA binding"/>
    <property type="evidence" value="ECO:0007669"/>
    <property type="project" value="UniProtKB-KW"/>
</dbReference>
<reference evidence="5 6" key="1">
    <citation type="submission" date="2016-10" db="EMBL/GenBank/DDBJ databases">
        <authorList>
            <person name="de Groot N.N."/>
        </authorList>
    </citation>
    <scope>NUCLEOTIDE SEQUENCE [LARGE SCALE GENOMIC DNA]</scope>
    <source>
        <strain evidence="5 6">U95</strain>
    </source>
</reference>
<dbReference type="Pfam" id="PF00239">
    <property type="entry name" value="Resolvase"/>
    <property type="match status" value="1"/>
</dbReference>
<keyword evidence="2" id="KW-0238">DNA-binding</keyword>
<dbReference type="EMBL" id="FMWG01000017">
    <property type="protein sequence ID" value="SCZ73424.1"/>
    <property type="molecule type" value="Genomic_DNA"/>
</dbReference>
<dbReference type="PROSITE" id="PS51736">
    <property type="entry name" value="RECOMBINASES_3"/>
    <property type="match status" value="1"/>
</dbReference>